<dbReference type="PROSITE" id="PS51039">
    <property type="entry name" value="ZF_AN1"/>
    <property type="match status" value="1"/>
</dbReference>
<dbReference type="Pfam" id="PF01754">
    <property type="entry name" value="zf-A20"/>
    <property type="match status" value="1"/>
</dbReference>
<name>A0A023BD91_GRENI</name>
<dbReference type="eggNOG" id="KOG3173">
    <property type="taxonomic scope" value="Eukaryota"/>
</dbReference>
<evidence type="ECO:0000256" key="5">
    <source>
        <dbReference type="SAM" id="MobiDB-lite"/>
    </source>
</evidence>
<evidence type="ECO:0000313" key="8">
    <source>
        <dbReference type="EMBL" id="EZG88107.1"/>
    </source>
</evidence>
<evidence type="ECO:0000259" key="7">
    <source>
        <dbReference type="PROSITE" id="PS51039"/>
    </source>
</evidence>
<keyword evidence="9" id="KW-1185">Reference proteome</keyword>
<dbReference type="GeneID" id="22910486"/>
<feature type="compositionally biased region" description="Low complexity" evidence="5">
    <location>
        <begin position="45"/>
        <end position="58"/>
    </location>
</feature>
<organism evidence="8 9">
    <name type="scientific">Gregarina niphandrodes</name>
    <name type="common">Septate eugregarine</name>
    <dbReference type="NCBI Taxonomy" id="110365"/>
    <lineage>
        <taxon>Eukaryota</taxon>
        <taxon>Sar</taxon>
        <taxon>Alveolata</taxon>
        <taxon>Apicomplexa</taxon>
        <taxon>Conoidasida</taxon>
        <taxon>Gregarinasina</taxon>
        <taxon>Eugregarinorida</taxon>
        <taxon>Gregarinidae</taxon>
        <taxon>Gregarina</taxon>
    </lineage>
</organism>
<dbReference type="GO" id="GO:0008270">
    <property type="term" value="F:zinc ion binding"/>
    <property type="evidence" value="ECO:0007669"/>
    <property type="project" value="UniProtKB-KW"/>
</dbReference>
<dbReference type="EMBL" id="AFNH02000043">
    <property type="protein sequence ID" value="EZG88107.1"/>
    <property type="molecule type" value="Genomic_DNA"/>
</dbReference>
<dbReference type="PANTHER" id="PTHR10634:SF67">
    <property type="entry name" value="AN1-TYPE ZINC FINGER PROTEIN 3"/>
    <property type="match status" value="1"/>
</dbReference>
<dbReference type="PROSITE" id="PS51036">
    <property type="entry name" value="ZF_A20"/>
    <property type="match status" value="1"/>
</dbReference>
<protein>
    <submittedName>
        <fullName evidence="8">AN1-type zinc finger protein 6</fullName>
    </submittedName>
</protein>
<dbReference type="SUPFAM" id="SSF118310">
    <property type="entry name" value="AN1-like Zinc finger"/>
    <property type="match status" value="1"/>
</dbReference>
<evidence type="ECO:0000256" key="1">
    <source>
        <dbReference type="ARBA" id="ARBA00022723"/>
    </source>
</evidence>
<accession>A0A023BD91</accession>
<sequence>MQTPHNNSAPECAGGCGFYGSAATDGYCSVCYKQRLEAASSTGKTPTPATAPAPAATPVGESTEESAPTEQNRPATDTSLSTQPAAVTQRTADPTTQPAAVNQSDKTRCYQCNKRVGLLGFKCRCGAICCRPHLHAEEHNCTFDYQSLNKQVLEIRNPKVITEKLDRF</sequence>
<feature type="compositionally biased region" description="Polar residues" evidence="5">
    <location>
        <begin position="65"/>
        <end position="100"/>
    </location>
</feature>
<evidence type="ECO:0000256" key="2">
    <source>
        <dbReference type="ARBA" id="ARBA00022771"/>
    </source>
</evidence>
<feature type="region of interest" description="Disordered" evidence="5">
    <location>
        <begin position="41"/>
        <end position="100"/>
    </location>
</feature>
<dbReference type="Proteomes" id="UP000019763">
    <property type="component" value="Unassembled WGS sequence"/>
</dbReference>
<keyword evidence="2 4" id="KW-0863">Zinc-finger</keyword>
<reference evidence="8" key="1">
    <citation type="submission" date="2013-12" db="EMBL/GenBank/DDBJ databases">
        <authorList>
            <person name="Omoto C.K."/>
            <person name="Sibley D."/>
            <person name="Venepally P."/>
            <person name="Hadjithomas M."/>
            <person name="Karamycheva S."/>
            <person name="Brunk B."/>
            <person name="Roos D."/>
            <person name="Caler E."/>
            <person name="Lorenzi H."/>
        </authorList>
    </citation>
    <scope>NUCLEOTIDE SEQUENCE</scope>
</reference>
<dbReference type="SMART" id="SM00259">
    <property type="entry name" value="ZnF_A20"/>
    <property type="match status" value="1"/>
</dbReference>
<dbReference type="SMART" id="SM00154">
    <property type="entry name" value="ZnF_AN1"/>
    <property type="match status" value="1"/>
</dbReference>
<gene>
    <name evidence="8" type="ORF">GNI_005750</name>
</gene>
<keyword evidence="3" id="KW-0862">Zinc</keyword>
<evidence type="ECO:0000256" key="4">
    <source>
        <dbReference type="PROSITE-ProRule" id="PRU00449"/>
    </source>
</evidence>
<dbReference type="InterPro" id="IPR050652">
    <property type="entry name" value="AN1_A20_ZnFinger"/>
</dbReference>
<dbReference type="PANTHER" id="PTHR10634">
    <property type="entry name" value="AN1-TYPE ZINC FINGER PROTEIN"/>
    <property type="match status" value="1"/>
</dbReference>
<dbReference type="InterPro" id="IPR002653">
    <property type="entry name" value="Znf_A20"/>
</dbReference>
<evidence type="ECO:0000259" key="6">
    <source>
        <dbReference type="PROSITE" id="PS51036"/>
    </source>
</evidence>
<keyword evidence="1" id="KW-0479">Metal-binding</keyword>
<evidence type="ECO:0000256" key="3">
    <source>
        <dbReference type="ARBA" id="ARBA00022833"/>
    </source>
</evidence>
<dbReference type="Gene3D" id="1.20.5.4770">
    <property type="match status" value="1"/>
</dbReference>
<feature type="domain" description="A20-type" evidence="6">
    <location>
        <begin position="6"/>
        <end position="40"/>
    </location>
</feature>
<dbReference type="InterPro" id="IPR035896">
    <property type="entry name" value="AN1-like_Znf"/>
</dbReference>
<proteinExistence type="predicted"/>
<dbReference type="OMA" id="VLCENNC"/>
<dbReference type="InterPro" id="IPR000058">
    <property type="entry name" value="Znf_AN1"/>
</dbReference>
<dbReference type="GO" id="GO:0003677">
    <property type="term" value="F:DNA binding"/>
    <property type="evidence" value="ECO:0007669"/>
    <property type="project" value="InterPro"/>
</dbReference>
<feature type="domain" description="AN1-type" evidence="7">
    <location>
        <begin position="103"/>
        <end position="149"/>
    </location>
</feature>
<comment type="caution">
    <text evidence="8">The sequence shown here is derived from an EMBL/GenBank/DDBJ whole genome shotgun (WGS) entry which is preliminary data.</text>
</comment>
<dbReference type="VEuPathDB" id="CryptoDB:GNI_005750"/>
<dbReference type="AlphaFoldDB" id="A0A023BD91"/>
<evidence type="ECO:0000313" key="9">
    <source>
        <dbReference type="Proteomes" id="UP000019763"/>
    </source>
</evidence>
<dbReference type="RefSeq" id="XP_011128624.1">
    <property type="nucleotide sequence ID" value="XM_011130322.1"/>
</dbReference>
<dbReference type="Gene3D" id="4.10.1110.10">
    <property type="entry name" value="AN1-like Zinc finger"/>
    <property type="match status" value="1"/>
</dbReference>
<dbReference type="OrthoDB" id="428577at2759"/>
<dbReference type="SUPFAM" id="SSF57716">
    <property type="entry name" value="Glucocorticoid receptor-like (DNA-binding domain)"/>
    <property type="match status" value="1"/>
</dbReference>